<sequence length="207" mass="19943">MHKFFAALLFAASALATPAPDTTATADSIGTEINSDALAASASAAALIAAIPSSVLAVMETAIPYSWQDEILTDPTFRSSVVSAAAAGTFPAWFNDLPNSVKAWATSNFDAQIIGVPATTQDTASETGSSVTVTGQSVSQTASNAAQTTSPDSSSATASSSGSGSSSSAASASASSAKSTGGAPAPSGGVAMGVAGAAGVFVLALAL</sequence>
<feature type="region of interest" description="Disordered" evidence="1">
    <location>
        <begin position="120"/>
        <end position="186"/>
    </location>
</feature>
<proteinExistence type="predicted"/>
<dbReference type="AlphaFoldDB" id="A0A1F5LTC3"/>
<keyword evidence="2" id="KW-0732">Signal</keyword>
<evidence type="ECO:0000256" key="2">
    <source>
        <dbReference type="SAM" id="SignalP"/>
    </source>
</evidence>
<name>A0A1F5LTC3_PENAI</name>
<feature type="compositionally biased region" description="Low complexity" evidence="1">
    <location>
        <begin position="123"/>
        <end position="186"/>
    </location>
</feature>
<evidence type="ECO:0000313" key="3">
    <source>
        <dbReference type="EMBL" id="OGE56462.1"/>
    </source>
</evidence>
<accession>A0A1F5LTC3</accession>
<dbReference type="GeneID" id="34572869"/>
<keyword evidence="4" id="KW-1185">Reference proteome</keyword>
<comment type="caution">
    <text evidence="3">The sequence shown here is derived from an EMBL/GenBank/DDBJ whole genome shotgun (WGS) entry which is preliminary data.</text>
</comment>
<gene>
    <name evidence="3" type="ORF">PENARI_c003G01921</name>
</gene>
<dbReference type="EMBL" id="LXJU01000003">
    <property type="protein sequence ID" value="OGE56462.1"/>
    <property type="molecule type" value="Genomic_DNA"/>
</dbReference>
<feature type="signal peptide" evidence="2">
    <location>
        <begin position="1"/>
        <end position="16"/>
    </location>
</feature>
<evidence type="ECO:0000313" key="4">
    <source>
        <dbReference type="Proteomes" id="UP000177622"/>
    </source>
</evidence>
<dbReference type="Proteomes" id="UP000177622">
    <property type="component" value="Unassembled WGS sequence"/>
</dbReference>
<dbReference type="RefSeq" id="XP_022491890.1">
    <property type="nucleotide sequence ID" value="XM_022628135.1"/>
</dbReference>
<evidence type="ECO:0000256" key="1">
    <source>
        <dbReference type="SAM" id="MobiDB-lite"/>
    </source>
</evidence>
<dbReference type="OrthoDB" id="5419608at2759"/>
<organism evidence="3 4">
    <name type="scientific">Penicillium arizonense</name>
    <dbReference type="NCBI Taxonomy" id="1835702"/>
    <lineage>
        <taxon>Eukaryota</taxon>
        <taxon>Fungi</taxon>
        <taxon>Dikarya</taxon>
        <taxon>Ascomycota</taxon>
        <taxon>Pezizomycotina</taxon>
        <taxon>Eurotiomycetes</taxon>
        <taxon>Eurotiomycetidae</taxon>
        <taxon>Eurotiales</taxon>
        <taxon>Aspergillaceae</taxon>
        <taxon>Penicillium</taxon>
    </lineage>
</organism>
<protein>
    <submittedName>
        <fullName evidence="3">Uncharacterized protein</fullName>
    </submittedName>
</protein>
<feature type="chain" id="PRO_5009519850" evidence="2">
    <location>
        <begin position="17"/>
        <end position="207"/>
    </location>
</feature>
<reference evidence="3 4" key="1">
    <citation type="journal article" date="2016" name="Sci. Rep.">
        <title>Penicillium arizonense, a new, genome sequenced fungal species, reveals a high chemical diversity in secreted metabolites.</title>
        <authorList>
            <person name="Grijseels S."/>
            <person name="Nielsen J.C."/>
            <person name="Randelovic M."/>
            <person name="Nielsen J."/>
            <person name="Nielsen K.F."/>
            <person name="Workman M."/>
            <person name="Frisvad J.C."/>
        </authorList>
    </citation>
    <scope>NUCLEOTIDE SEQUENCE [LARGE SCALE GENOMIC DNA]</scope>
    <source>
        <strain evidence="3 4">CBS 141311</strain>
    </source>
</reference>